<name>A0A8H7LR89_9AGAM</name>
<dbReference type="PANTHER" id="PTHR10237:SF15">
    <property type="entry name" value="LD37257P"/>
    <property type="match status" value="1"/>
</dbReference>
<evidence type="ECO:0000313" key="2">
    <source>
        <dbReference type="EMBL" id="KAF8693846.1"/>
    </source>
</evidence>
<dbReference type="EMBL" id="JACYCD010000465">
    <property type="protein sequence ID" value="KAF8693846.1"/>
    <property type="molecule type" value="Genomic_DNA"/>
</dbReference>
<feature type="domain" description="DUF4470" evidence="1">
    <location>
        <begin position="15"/>
        <end position="105"/>
    </location>
</feature>
<dbReference type="GO" id="GO:0005634">
    <property type="term" value="C:nucleus"/>
    <property type="evidence" value="ECO:0007669"/>
    <property type="project" value="TreeGrafter"/>
</dbReference>
<dbReference type="Pfam" id="PF14737">
    <property type="entry name" value="DUF4470"/>
    <property type="match status" value="1"/>
</dbReference>
<proteinExistence type="predicted"/>
<dbReference type="AlphaFoldDB" id="A0A8H7LR89"/>
<reference evidence="2" key="1">
    <citation type="submission" date="2020-09" db="EMBL/GenBank/DDBJ databases">
        <title>Comparative genome analyses of four rice-infecting Rhizoctonia solani isolates reveal extensive enrichment of homogalacturonan modification genes.</title>
        <authorList>
            <person name="Lee D.-Y."/>
            <person name="Jeon J."/>
            <person name="Kim K.-T."/>
            <person name="Cheong K."/>
            <person name="Song H."/>
            <person name="Choi G."/>
            <person name="Ko J."/>
            <person name="Opiyo S.O."/>
            <person name="Zuo S."/>
            <person name="Madhav S."/>
            <person name="Lee Y.-H."/>
            <person name="Wang G.-L."/>
        </authorList>
    </citation>
    <scope>NUCLEOTIDE SEQUENCE</scope>
    <source>
        <strain evidence="2">AG1-IA WGL</strain>
    </source>
</reference>
<sequence>MSHPPFWIVKHFFYPIGNTAAVSLTQDLSSEQYTADILLLGCGDPRNILFTLYSDLTVGQTPRNFDVTRCDIEPAILARDILLFSLLDRDENIDRVWDIFYHFKINNQAMKIIATHSQTLYEYAKDTDSWKRSRAGSFIKTVDTRTLGELRRIWKSYADFPRLSIERKNQILKEQVDLSSSVAEKGSDALSPSRSAGMLWPQAMTPVAELYSKYWKTGTTFTLALDLSAPTNLNPTFLYSLSGEGFSPHYGTFPSVFHFITAFAPIKSDPAFSAPSTARPSLMLARNSSRHGVEGSVFAGRMNPLLSVSLQEMQFHFAKLSAGSNQLETLQPAKPSAPTTFDIIDTSNLTDHLGLLNLLLATHTLLKRNPDSQAVLFTETLLPAGKDATKPLTVSFESEPLARVLYGVYDNMFANEKITNMMSDLSVSPNGLRLRSEVHFHRETVALLFQALSRRIHLRSGSWEEVANQFIHMCQADESRILESNCYQDIYLQFHLCGIFTVDILKPNWATDLGLRVNPRSAVFKDWSSLPPVVCLVLTVPRRRLGVFTGKPERIGTPTLQCAVSVPGSHDNIISAIHLVWGKYVKLEGCDRLVVEEDHNGQRGQSALVVLSWVSTRILEFPGTQVALRLKSTPSSTFLFMDKLGVYLEVFGTNVTDREHVNILAYWPALVSDSCNAPSLEPLRPLLEPSSEHLCDAVVTGLKIQRVDSLSIRFDVKNSREQIDLQNGAIVSAKQVSPCTVELKIGSHCHLLSYPYPIYGKNNKVRIARKSLYVEVIFPVSTPNDYSGYFLSPAPVINVGACTTWNLHHINLAQLPTLDVTNPTKVDWLNALTALQLSEREKVIRNGDETEKHASINASINMKDSIHAITMNFSGIQGHRTRTIGLC</sequence>
<evidence type="ECO:0000313" key="3">
    <source>
        <dbReference type="Proteomes" id="UP000602905"/>
    </source>
</evidence>
<dbReference type="GO" id="GO:0000981">
    <property type="term" value="F:DNA-binding transcription factor activity, RNA polymerase II-specific"/>
    <property type="evidence" value="ECO:0007669"/>
    <property type="project" value="TreeGrafter"/>
</dbReference>
<accession>A0A8H7LR89</accession>
<dbReference type="PANTHER" id="PTHR10237">
    <property type="entry name" value="DEFORMED EPIDERMAL AUTOREGULATORY FACTOR 1 HOMOLOG SUPPRESSIN"/>
    <property type="match status" value="1"/>
</dbReference>
<protein>
    <recommendedName>
        <fullName evidence="1">DUF4470 domain-containing protein</fullName>
    </recommendedName>
</protein>
<dbReference type="OrthoDB" id="432970at2759"/>
<dbReference type="Proteomes" id="UP000602905">
    <property type="component" value="Unassembled WGS sequence"/>
</dbReference>
<feature type="non-terminal residue" evidence="2">
    <location>
        <position position="887"/>
    </location>
</feature>
<dbReference type="InterPro" id="IPR024119">
    <property type="entry name" value="TF_DEAF-1"/>
</dbReference>
<dbReference type="InterPro" id="IPR027974">
    <property type="entry name" value="DUF4470"/>
</dbReference>
<evidence type="ECO:0000259" key="1">
    <source>
        <dbReference type="Pfam" id="PF14737"/>
    </source>
</evidence>
<gene>
    <name evidence="2" type="ORF">RHS03_08335</name>
</gene>
<organism evidence="2 3">
    <name type="scientific">Rhizoctonia solani</name>
    <dbReference type="NCBI Taxonomy" id="456999"/>
    <lineage>
        <taxon>Eukaryota</taxon>
        <taxon>Fungi</taxon>
        <taxon>Dikarya</taxon>
        <taxon>Basidiomycota</taxon>
        <taxon>Agaricomycotina</taxon>
        <taxon>Agaricomycetes</taxon>
        <taxon>Cantharellales</taxon>
        <taxon>Ceratobasidiaceae</taxon>
        <taxon>Rhizoctonia</taxon>
    </lineage>
</organism>
<comment type="caution">
    <text evidence="2">The sequence shown here is derived from an EMBL/GenBank/DDBJ whole genome shotgun (WGS) entry which is preliminary data.</text>
</comment>